<keyword evidence="2" id="KW-1185">Reference proteome</keyword>
<dbReference type="AlphaFoldDB" id="A0A2S7IV23"/>
<evidence type="ECO:0000313" key="1">
    <source>
        <dbReference type="EMBL" id="PQA71852.1"/>
    </source>
</evidence>
<gene>
    <name evidence="1" type="ORF">C3731_19520</name>
</gene>
<protein>
    <submittedName>
        <fullName evidence="1">Uncharacterized protein</fullName>
    </submittedName>
</protein>
<sequence>MQTFNLLAVVVAVWVLTRALPAQPGEDRETIKAAMAAPQAPQAPLSVVKVGMAAAAAAANLEVQSQHKVPRVAEMEVLAAAAAAVQILLAVEGYGRPVVMEVLAEGLVEHMRKVALLLRRTIQRLDSVVVIQVLKVTAAAGQALAAVFSLKTGVR</sequence>
<evidence type="ECO:0000313" key="2">
    <source>
        <dbReference type="Proteomes" id="UP000238493"/>
    </source>
</evidence>
<comment type="caution">
    <text evidence="1">The sequence shown here is derived from an EMBL/GenBank/DDBJ whole genome shotgun (WGS) entry which is preliminary data.</text>
</comment>
<dbReference type="Proteomes" id="UP000238493">
    <property type="component" value="Unassembled WGS sequence"/>
</dbReference>
<accession>A0A2S7IV23</accession>
<dbReference type="EMBL" id="PTRC01000042">
    <property type="protein sequence ID" value="PQA71852.1"/>
    <property type="molecule type" value="Genomic_DNA"/>
</dbReference>
<name>A0A2S7IV23_9HYPH</name>
<organism evidence="1 2">
    <name type="scientific">Brucella oryzae</name>
    <dbReference type="NCBI Taxonomy" id="335286"/>
    <lineage>
        <taxon>Bacteria</taxon>
        <taxon>Pseudomonadati</taxon>
        <taxon>Pseudomonadota</taxon>
        <taxon>Alphaproteobacteria</taxon>
        <taxon>Hyphomicrobiales</taxon>
        <taxon>Brucellaceae</taxon>
        <taxon>Brucella/Ochrobactrum group</taxon>
        <taxon>Brucella</taxon>
    </lineage>
</organism>
<reference evidence="1 2" key="1">
    <citation type="submission" date="2018-02" db="EMBL/GenBank/DDBJ databases">
        <title>Draft genome sequence of Ochrobactrum oryzae found in Brazil.</title>
        <authorList>
            <person name="Cerdeira L."/>
            <person name="Andrade F."/>
            <person name="Zacariotto T."/>
            <person name="Barbosa B."/>
            <person name="Santos S."/>
            <person name="Cassetari V."/>
            <person name="Lincopan N."/>
        </authorList>
    </citation>
    <scope>NUCLEOTIDE SEQUENCE [LARGE SCALE GENOMIC DNA]</scope>
    <source>
        <strain evidence="1 2">OA447</strain>
    </source>
</reference>
<proteinExistence type="predicted"/>